<dbReference type="PROSITE" id="PS00409">
    <property type="entry name" value="PROKAR_NTER_METHYL"/>
    <property type="match status" value="1"/>
</dbReference>
<reference evidence="6 7" key="1">
    <citation type="submission" date="2022-04" db="EMBL/GenBank/DDBJ databases">
        <title>Genome sequence of C. roseum typestrain.</title>
        <authorList>
            <person name="Poehlein A."/>
            <person name="Schoch T."/>
            <person name="Duerre P."/>
            <person name="Daniel R."/>
        </authorList>
    </citation>
    <scope>NUCLEOTIDE SEQUENCE [LARGE SCALE GENOMIC DNA]</scope>
    <source>
        <strain evidence="6 7">DSM 7320</strain>
    </source>
</reference>
<evidence type="ECO:0000256" key="2">
    <source>
        <dbReference type="ARBA" id="ARBA00022481"/>
    </source>
</evidence>
<dbReference type="Pfam" id="PF07963">
    <property type="entry name" value="N_methyl"/>
    <property type="match status" value="1"/>
</dbReference>
<dbReference type="RefSeq" id="WP_077834357.1">
    <property type="nucleotide sequence ID" value="NZ_CP096983.1"/>
</dbReference>
<evidence type="ECO:0000256" key="3">
    <source>
        <dbReference type="ARBA" id="ARBA00022692"/>
    </source>
</evidence>
<accession>A0A1S8M2V5</accession>
<dbReference type="PANTHER" id="PTHR30093:SF44">
    <property type="entry name" value="TYPE II SECRETION SYSTEM CORE PROTEIN G"/>
    <property type="match status" value="1"/>
</dbReference>
<dbReference type="GO" id="GO:0015628">
    <property type="term" value="P:protein secretion by the type II secretion system"/>
    <property type="evidence" value="ECO:0007669"/>
    <property type="project" value="InterPro"/>
</dbReference>
<evidence type="ECO:0000256" key="4">
    <source>
        <dbReference type="ARBA" id="ARBA00022989"/>
    </source>
</evidence>
<sequence>MKKRIKKEGFTLIELIIVIAILAILAAILIPSISQYKMRAEKSNIQASARTLGQAIDAYNAENTDNSIDTYDDSAETLIQNDIKPSKVPGCLKGKTKEEIDDIASGKFTITKEDGINTTITISQN</sequence>
<dbReference type="Proteomes" id="UP000190951">
    <property type="component" value="Chromosome"/>
</dbReference>
<keyword evidence="2" id="KW-0488">Methylation</keyword>
<dbReference type="PANTHER" id="PTHR30093">
    <property type="entry name" value="GENERAL SECRETION PATHWAY PROTEIN G"/>
    <property type="match status" value="1"/>
</dbReference>
<organism evidence="6 7">
    <name type="scientific">Clostridium felsineum</name>
    <dbReference type="NCBI Taxonomy" id="36839"/>
    <lineage>
        <taxon>Bacteria</taxon>
        <taxon>Bacillati</taxon>
        <taxon>Bacillota</taxon>
        <taxon>Clostridia</taxon>
        <taxon>Eubacteriales</taxon>
        <taxon>Clostridiaceae</taxon>
        <taxon>Clostridium</taxon>
    </lineage>
</organism>
<dbReference type="InterPro" id="IPR012902">
    <property type="entry name" value="N_methyl_site"/>
</dbReference>
<dbReference type="PRINTS" id="PR00813">
    <property type="entry name" value="BCTERIALGSPG"/>
</dbReference>
<dbReference type="GO" id="GO:0016020">
    <property type="term" value="C:membrane"/>
    <property type="evidence" value="ECO:0007669"/>
    <property type="project" value="UniProtKB-SubCell"/>
</dbReference>
<proteinExistence type="predicted"/>
<keyword evidence="4" id="KW-1133">Transmembrane helix</keyword>
<dbReference type="STRING" id="84029.CROST_06710"/>
<dbReference type="InterPro" id="IPR000983">
    <property type="entry name" value="Bac_GSPG_pilin"/>
</dbReference>
<dbReference type="EMBL" id="CP096983">
    <property type="protein sequence ID" value="URZ10817.1"/>
    <property type="molecule type" value="Genomic_DNA"/>
</dbReference>
<evidence type="ECO:0000313" key="7">
    <source>
        <dbReference type="Proteomes" id="UP000190951"/>
    </source>
</evidence>
<evidence type="ECO:0000313" key="6">
    <source>
        <dbReference type="EMBL" id="URZ10817.1"/>
    </source>
</evidence>
<evidence type="ECO:0000256" key="1">
    <source>
        <dbReference type="ARBA" id="ARBA00004167"/>
    </source>
</evidence>
<evidence type="ECO:0000256" key="5">
    <source>
        <dbReference type="ARBA" id="ARBA00023136"/>
    </source>
</evidence>
<dbReference type="NCBIfam" id="TIGR02532">
    <property type="entry name" value="IV_pilin_GFxxxE"/>
    <property type="match status" value="1"/>
</dbReference>
<keyword evidence="7" id="KW-1185">Reference proteome</keyword>
<keyword evidence="5" id="KW-0472">Membrane</keyword>
<name>A0A1S8M2V5_9CLOT</name>
<gene>
    <name evidence="6" type="ORF">CROST_015320</name>
</gene>
<comment type="subcellular location">
    <subcellularLocation>
        <location evidence="1">Membrane</location>
        <topology evidence="1">Single-pass membrane protein</topology>
    </subcellularLocation>
</comment>
<protein>
    <submittedName>
        <fullName evidence="6">Uncharacterized protein</fullName>
    </submittedName>
</protein>
<keyword evidence="3" id="KW-0812">Transmembrane</keyword>
<dbReference type="Gene3D" id="3.30.700.10">
    <property type="entry name" value="Glycoprotein, Type 4 Pilin"/>
    <property type="match status" value="1"/>
</dbReference>
<dbReference type="KEGG" id="crw:CROST_015320"/>
<dbReference type="InterPro" id="IPR045584">
    <property type="entry name" value="Pilin-like"/>
</dbReference>
<dbReference type="GO" id="GO:0015627">
    <property type="term" value="C:type II protein secretion system complex"/>
    <property type="evidence" value="ECO:0007669"/>
    <property type="project" value="InterPro"/>
</dbReference>
<dbReference type="SUPFAM" id="SSF54523">
    <property type="entry name" value="Pili subunits"/>
    <property type="match status" value="1"/>
</dbReference>
<dbReference type="AlphaFoldDB" id="A0A1S8M2V5"/>